<name>A0ABQ9JEJ1_9CUCU</name>
<gene>
    <name evidence="1" type="ORF">NQ317_006296</name>
</gene>
<dbReference type="Proteomes" id="UP001162164">
    <property type="component" value="Unassembled WGS sequence"/>
</dbReference>
<evidence type="ECO:0000313" key="1">
    <source>
        <dbReference type="EMBL" id="KAJ8975999.1"/>
    </source>
</evidence>
<dbReference type="EMBL" id="JAPWTJ010000741">
    <property type="protein sequence ID" value="KAJ8975999.1"/>
    <property type="molecule type" value="Genomic_DNA"/>
</dbReference>
<sequence>MKLMKINLHLRSLSQSQKKVPENIVIDLEKNTIKVPEVERLEPDSIFHHNLFLNEEARMEKWIKELYSYRQKALQQGLKR</sequence>
<keyword evidence="2" id="KW-1185">Reference proteome</keyword>
<evidence type="ECO:0000313" key="2">
    <source>
        <dbReference type="Proteomes" id="UP001162164"/>
    </source>
</evidence>
<protein>
    <submittedName>
        <fullName evidence="1">Uncharacterized protein</fullName>
    </submittedName>
</protein>
<reference evidence="1" key="1">
    <citation type="journal article" date="2023" name="Insect Mol. Biol.">
        <title>Genome sequencing provides insights into the evolution of gene families encoding plant cell wall-degrading enzymes in longhorned beetles.</title>
        <authorList>
            <person name="Shin N.R."/>
            <person name="Okamura Y."/>
            <person name="Kirsch R."/>
            <person name="Pauchet Y."/>
        </authorList>
    </citation>
    <scope>NUCLEOTIDE SEQUENCE</scope>
    <source>
        <strain evidence="1">MMC_N1</strain>
    </source>
</reference>
<comment type="caution">
    <text evidence="1">The sequence shown here is derived from an EMBL/GenBank/DDBJ whole genome shotgun (WGS) entry which is preliminary data.</text>
</comment>
<organism evidence="1 2">
    <name type="scientific">Molorchus minor</name>
    <dbReference type="NCBI Taxonomy" id="1323400"/>
    <lineage>
        <taxon>Eukaryota</taxon>
        <taxon>Metazoa</taxon>
        <taxon>Ecdysozoa</taxon>
        <taxon>Arthropoda</taxon>
        <taxon>Hexapoda</taxon>
        <taxon>Insecta</taxon>
        <taxon>Pterygota</taxon>
        <taxon>Neoptera</taxon>
        <taxon>Endopterygota</taxon>
        <taxon>Coleoptera</taxon>
        <taxon>Polyphaga</taxon>
        <taxon>Cucujiformia</taxon>
        <taxon>Chrysomeloidea</taxon>
        <taxon>Cerambycidae</taxon>
        <taxon>Lamiinae</taxon>
        <taxon>Monochamini</taxon>
        <taxon>Molorchus</taxon>
    </lineage>
</organism>
<proteinExistence type="predicted"/>
<accession>A0ABQ9JEJ1</accession>